<evidence type="ECO:0000313" key="9">
    <source>
        <dbReference type="Proteomes" id="UP000612893"/>
    </source>
</evidence>
<dbReference type="Pfam" id="PF00441">
    <property type="entry name" value="Acyl-CoA_dh_1"/>
    <property type="match status" value="1"/>
</dbReference>
<comment type="similarity">
    <text evidence="2 5">Belongs to the acyl-CoA dehydrogenase family.</text>
</comment>
<dbReference type="GO" id="GO:0005886">
    <property type="term" value="C:plasma membrane"/>
    <property type="evidence" value="ECO:0007669"/>
    <property type="project" value="TreeGrafter"/>
</dbReference>
<keyword evidence="3 5" id="KW-0285">Flavoprotein</keyword>
<gene>
    <name evidence="8" type="ORF">JF922_00075</name>
</gene>
<sequence>MELIRALPAQAAAQDLELALGDPSDPDAPVSFARLVGHDEREEPPSEAFDALRARGIHAHLVPGAWGGRLTSFDELLALVRVISRRDLVLTTGLGSTMLAAVPVWAWGGDDQRREVADLLLATGAFGCFAVSERDAGSDFQATTTRAEPTAGGHLLRGEKWLIGNASRCDFVVTLARTRQSLSLLYLRPDQLSAGTCRRLPRIRTLGLRGHDLGGMVFEDCLLPASALIQPAGRGMEMALTTLQFTRTMIGGMALGAADTALRLALGWSRERRLYGQPIFAIPAVRALLLGAFLDILIGECLAMVTARALTLAPCRTPLWAAVTKYLVPNLSERVVRDASVVLSARSYLREGIADGVFQKIARDITITSIFEGTQLVQLSLIASQLGQLKRAGRRGGTPVDLDQLCDLASPAPAWDPPSTALRVGDPGGDELVERWFRWPESWPEDLNAGPRATSALRSLRDQATALWTALAESAGLADLSLARRYCILHAAACCLEIWRCNRERMAPEAAGGEWLALCLERLACGDGLAPAAGDLAEPVSAWMQRQLEEGELFSIVPFELAR</sequence>
<dbReference type="GO" id="GO:0003995">
    <property type="term" value="F:acyl-CoA dehydrogenase activity"/>
    <property type="evidence" value="ECO:0007669"/>
    <property type="project" value="InterPro"/>
</dbReference>
<dbReference type="SUPFAM" id="SSF47203">
    <property type="entry name" value="Acyl-CoA dehydrogenase C-terminal domain-like"/>
    <property type="match status" value="1"/>
</dbReference>
<dbReference type="EMBL" id="JAEKNR010000003">
    <property type="protein sequence ID" value="MBJ7596475.1"/>
    <property type="molecule type" value="Genomic_DNA"/>
</dbReference>
<dbReference type="PANTHER" id="PTHR43884">
    <property type="entry name" value="ACYL-COA DEHYDROGENASE"/>
    <property type="match status" value="1"/>
</dbReference>
<evidence type="ECO:0000256" key="3">
    <source>
        <dbReference type="ARBA" id="ARBA00022630"/>
    </source>
</evidence>
<dbReference type="InterPro" id="IPR037069">
    <property type="entry name" value="AcylCoA_DH/ox_N_sf"/>
</dbReference>
<reference evidence="8" key="1">
    <citation type="submission" date="2020-10" db="EMBL/GenBank/DDBJ databases">
        <title>Ca. Dormibacterota MAGs.</title>
        <authorList>
            <person name="Montgomery K."/>
        </authorList>
    </citation>
    <scope>NUCLEOTIDE SEQUENCE [LARGE SCALE GENOMIC DNA]</scope>
    <source>
        <strain evidence="8">SC8812_S17_10</strain>
    </source>
</reference>
<comment type="caution">
    <text evidence="8">The sequence shown here is derived from an EMBL/GenBank/DDBJ whole genome shotgun (WGS) entry which is preliminary data.</text>
</comment>
<dbReference type="InterPro" id="IPR009100">
    <property type="entry name" value="AcylCoA_DH/oxidase_NM_dom_sf"/>
</dbReference>
<dbReference type="InterPro" id="IPR036250">
    <property type="entry name" value="AcylCo_DH-like_C"/>
</dbReference>
<protein>
    <submittedName>
        <fullName evidence="8">Acyl-CoA dehydrogenase family protein</fullName>
    </submittedName>
</protein>
<dbReference type="PROSITE" id="PS00072">
    <property type="entry name" value="ACYL_COA_DH_1"/>
    <property type="match status" value="1"/>
</dbReference>
<evidence type="ECO:0000259" key="6">
    <source>
        <dbReference type="Pfam" id="PF00441"/>
    </source>
</evidence>
<evidence type="ECO:0000256" key="5">
    <source>
        <dbReference type="RuleBase" id="RU362125"/>
    </source>
</evidence>
<dbReference type="Gene3D" id="2.40.110.10">
    <property type="entry name" value="Butyryl-CoA Dehydrogenase, subunit A, domain 2"/>
    <property type="match status" value="1"/>
</dbReference>
<keyword evidence="9" id="KW-1185">Reference proteome</keyword>
<evidence type="ECO:0000259" key="7">
    <source>
        <dbReference type="Pfam" id="PF02770"/>
    </source>
</evidence>
<dbReference type="SUPFAM" id="SSF56645">
    <property type="entry name" value="Acyl-CoA dehydrogenase NM domain-like"/>
    <property type="match status" value="1"/>
</dbReference>
<accession>A0A934K673</accession>
<comment type="cofactor">
    <cofactor evidence="1 5">
        <name>FAD</name>
        <dbReference type="ChEBI" id="CHEBI:57692"/>
    </cofactor>
</comment>
<dbReference type="CDD" id="cd00567">
    <property type="entry name" value="ACAD"/>
    <property type="match status" value="1"/>
</dbReference>
<evidence type="ECO:0000313" key="8">
    <source>
        <dbReference type="EMBL" id="MBJ7596475.1"/>
    </source>
</evidence>
<dbReference type="Gene3D" id="1.10.540.10">
    <property type="entry name" value="Acyl-CoA dehydrogenase/oxidase, N-terminal domain"/>
    <property type="match status" value="1"/>
</dbReference>
<evidence type="ECO:0000256" key="2">
    <source>
        <dbReference type="ARBA" id="ARBA00009347"/>
    </source>
</evidence>
<proteinExistence type="inferred from homology"/>
<organism evidence="8 9">
    <name type="scientific">Candidatus Nephthysia bennettiae</name>
    <dbReference type="NCBI Taxonomy" id="3127016"/>
    <lineage>
        <taxon>Bacteria</taxon>
        <taxon>Bacillati</taxon>
        <taxon>Candidatus Dormiibacterota</taxon>
        <taxon>Candidatus Dormibacteria</taxon>
        <taxon>Candidatus Dormibacterales</taxon>
        <taxon>Candidatus Dormibacteraceae</taxon>
        <taxon>Candidatus Nephthysia</taxon>
    </lineage>
</organism>
<dbReference type="InterPro" id="IPR046373">
    <property type="entry name" value="Acyl-CoA_Oxase/DH_mid-dom_sf"/>
</dbReference>
<keyword evidence="5" id="KW-0560">Oxidoreductase</keyword>
<dbReference type="Proteomes" id="UP000612893">
    <property type="component" value="Unassembled WGS sequence"/>
</dbReference>
<dbReference type="GO" id="GO:0050660">
    <property type="term" value="F:flavin adenine dinucleotide binding"/>
    <property type="evidence" value="ECO:0007669"/>
    <property type="project" value="InterPro"/>
</dbReference>
<dbReference type="PANTHER" id="PTHR43884:SF19">
    <property type="entry name" value="ACYL-COA DEHYDROGENASE FADE4-RELATED"/>
    <property type="match status" value="1"/>
</dbReference>
<keyword evidence="4 5" id="KW-0274">FAD</keyword>
<dbReference type="InterPro" id="IPR009075">
    <property type="entry name" value="AcylCo_DH/oxidase_C"/>
</dbReference>
<dbReference type="RefSeq" id="WP_338198310.1">
    <property type="nucleotide sequence ID" value="NZ_JAEKNR010000003.1"/>
</dbReference>
<feature type="domain" description="Acyl-CoA oxidase/dehydrogenase middle" evidence="7">
    <location>
        <begin position="128"/>
        <end position="221"/>
    </location>
</feature>
<dbReference type="AlphaFoldDB" id="A0A934K673"/>
<evidence type="ECO:0000256" key="4">
    <source>
        <dbReference type="ARBA" id="ARBA00022827"/>
    </source>
</evidence>
<dbReference type="Pfam" id="PF02770">
    <property type="entry name" value="Acyl-CoA_dh_M"/>
    <property type="match status" value="1"/>
</dbReference>
<dbReference type="InterPro" id="IPR006091">
    <property type="entry name" value="Acyl-CoA_Oxase/DH_mid-dom"/>
</dbReference>
<dbReference type="InterPro" id="IPR006089">
    <property type="entry name" value="Acyl-CoA_DH_CS"/>
</dbReference>
<name>A0A934K673_9BACT</name>
<evidence type="ECO:0000256" key="1">
    <source>
        <dbReference type="ARBA" id="ARBA00001974"/>
    </source>
</evidence>
<dbReference type="Gene3D" id="1.20.140.10">
    <property type="entry name" value="Butyryl-CoA Dehydrogenase, subunit A, domain 3"/>
    <property type="match status" value="1"/>
</dbReference>
<feature type="domain" description="Acyl-CoA dehydrogenase/oxidase C-terminal" evidence="6">
    <location>
        <begin position="233"/>
        <end position="386"/>
    </location>
</feature>